<dbReference type="Proteomes" id="UP000818603">
    <property type="component" value="Unassembled WGS sequence"/>
</dbReference>
<proteinExistence type="predicted"/>
<dbReference type="RefSeq" id="WP_155140692.1">
    <property type="nucleotide sequence ID" value="NZ_BMGZ01000002.1"/>
</dbReference>
<keyword evidence="1" id="KW-0732">Signal</keyword>
<reference evidence="2 3" key="1">
    <citation type="submission" date="2020-02" db="EMBL/GenBank/DDBJ databases">
        <title>Genome sequence of Parvularcula flava strain NH6-79.</title>
        <authorList>
            <person name="Abdul Karim M.H."/>
            <person name="Lam M.Q."/>
            <person name="Chen S.J."/>
            <person name="Yahya A."/>
            <person name="Shahir S."/>
            <person name="Shamsir M.S."/>
            <person name="Chong C.S."/>
        </authorList>
    </citation>
    <scope>NUCLEOTIDE SEQUENCE [LARGE SCALE GENOMIC DNA]</scope>
    <source>
        <strain evidence="2 3">NH6-79</strain>
    </source>
</reference>
<evidence type="ECO:0000313" key="2">
    <source>
        <dbReference type="EMBL" id="NHK28577.1"/>
    </source>
</evidence>
<comment type="caution">
    <text evidence="2">The sequence shown here is derived from an EMBL/GenBank/DDBJ whole genome shotgun (WGS) entry which is preliminary data.</text>
</comment>
<sequence length="275" mass="28771">MIRFVTAIAAAICVAAPIGAMSGASAQVSNSLGAQPDVEVPDAAPGTDDGTFYYEPVLFKPDEIRAIVEGAGLPIIMDEAIPELDGYVIVASLYGLPLAYGFSDCFEQGCTLLIQAHKAPTTVRGLRTTPQVVNQLNPEFPLGQLIADENGDMVYRAGLPATPGCAIDCVEVHLRLYLLALNEIYRLLNETSSRNEASLSSGLALSAAMTRLPEFASLVSQAGGTVGIGNFGNPVADFAGREPGAADLSRLLELSGLGEMANELPVDDWSALTGN</sequence>
<accession>A0ABX0HPI9</accession>
<organism evidence="2 3">
    <name type="scientific">Aquisalinus luteolus</name>
    <dbReference type="NCBI Taxonomy" id="1566827"/>
    <lineage>
        <taxon>Bacteria</taxon>
        <taxon>Pseudomonadati</taxon>
        <taxon>Pseudomonadota</taxon>
        <taxon>Alphaproteobacteria</taxon>
        <taxon>Parvularculales</taxon>
        <taxon>Parvularculaceae</taxon>
        <taxon>Aquisalinus</taxon>
    </lineage>
</organism>
<protein>
    <submittedName>
        <fullName evidence="2">Uncharacterized protein</fullName>
    </submittedName>
</protein>
<dbReference type="EMBL" id="VCJR02000002">
    <property type="protein sequence ID" value="NHK28577.1"/>
    <property type="molecule type" value="Genomic_DNA"/>
</dbReference>
<feature type="signal peptide" evidence="1">
    <location>
        <begin position="1"/>
        <end position="26"/>
    </location>
</feature>
<keyword evidence="3" id="KW-1185">Reference proteome</keyword>
<name>A0ABX0HPI9_9PROT</name>
<gene>
    <name evidence="2" type="ORF">FF098_011725</name>
</gene>
<feature type="chain" id="PRO_5047150379" evidence="1">
    <location>
        <begin position="27"/>
        <end position="275"/>
    </location>
</feature>
<evidence type="ECO:0000313" key="3">
    <source>
        <dbReference type="Proteomes" id="UP000818603"/>
    </source>
</evidence>
<evidence type="ECO:0000256" key="1">
    <source>
        <dbReference type="SAM" id="SignalP"/>
    </source>
</evidence>